<dbReference type="Proteomes" id="UP000824219">
    <property type="component" value="Linkage Group LG08"/>
</dbReference>
<sequence>MKQSQSSGHLKTPVPHDDELAQRVHCVPWLNAGRSRDAIQRNNNTNSVERELCTCSCLASPVLCKD</sequence>
<evidence type="ECO:0000313" key="2">
    <source>
        <dbReference type="Proteomes" id="UP000824219"/>
    </source>
</evidence>
<reference evidence="1 2" key="1">
    <citation type="submission" date="2021-06" db="EMBL/GenBank/DDBJ databases">
        <title>Chromosome-level genome assembly of the red-tail catfish (Hemibagrus wyckioides).</title>
        <authorList>
            <person name="Shao F."/>
        </authorList>
    </citation>
    <scope>NUCLEOTIDE SEQUENCE [LARGE SCALE GENOMIC DNA]</scope>
    <source>
        <strain evidence="1">EC202008001</strain>
        <tissue evidence="1">Blood</tissue>
    </source>
</reference>
<gene>
    <name evidence="1" type="ORF">KOW79_007764</name>
</gene>
<accession>A0A9D3NVM1</accession>
<evidence type="ECO:0000313" key="1">
    <source>
        <dbReference type="EMBL" id="KAG7329590.1"/>
    </source>
</evidence>
<dbReference type="EMBL" id="JAHKSW010000008">
    <property type="protein sequence ID" value="KAG7329590.1"/>
    <property type="molecule type" value="Genomic_DNA"/>
</dbReference>
<name>A0A9D3NVM1_9TELE</name>
<organism evidence="1 2">
    <name type="scientific">Hemibagrus wyckioides</name>
    <dbReference type="NCBI Taxonomy" id="337641"/>
    <lineage>
        <taxon>Eukaryota</taxon>
        <taxon>Metazoa</taxon>
        <taxon>Chordata</taxon>
        <taxon>Craniata</taxon>
        <taxon>Vertebrata</taxon>
        <taxon>Euteleostomi</taxon>
        <taxon>Actinopterygii</taxon>
        <taxon>Neopterygii</taxon>
        <taxon>Teleostei</taxon>
        <taxon>Ostariophysi</taxon>
        <taxon>Siluriformes</taxon>
        <taxon>Bagridae</taxon>
        <taxon>Hemibagrus</taxon>
    </lineage>
</organism>
<proteinExistence type="predicted"/>
<protein>
    <submittedName>
        <fullName evidence="1">Uncharacterized protein</fullName>
    </submittedName>
</protein>
<dbReference type="AlphaFoldDB" id="A0A9D3NVM1"/>
<keyword evidence="2" id="KW-1185">Reference proteome</keyword>
<comment type="caution">
    <text evidence="1">The sequence shown here is derived from an EMBL/GenBank/DDBJ whole genome shotgun (WGS) entry which is preliminary data.</text>
</comment>